<proteinExistence type="predicted"/>
<evidence type="ECO:0000256" key="1">
    <source>
        <dbReference type="SAM" id="MobiDB-lite"/>
    </source>
</evidence>
<evidence type="ECO:0000313" key="3">
    <source>
        <dbReference type="Proteomes" id="UP000001628"/>
    </source>
</evidence>
<dbReference type="VEuPathDB" id="FungiDB:PADG_12468"/>
<dbReference type="Proteomes" id="UP000001628">
    <property type="component" value="Unassembled WGS sequence"/>
</dbReference>
<keyword evidence="3" id="KW-1185">Reference proteome</keyword>
<reference evidence="2 3" key="1">
    <citation type="journal article" date="2011" name="PLoS Genet.">
        <title>Comparative genomic analysis of human fungal pathogens causing paracoccidioidomycosis.</title>
        <authorList>
            <person name="Desjardins C.A."/>
            <person name="Champion M.D."/>
            <person name="Holder J.W."/>
            <person name="Muszewska A."/>
            <person name="Goldberg J."/>
            <person name="Bailao A.M."/>
            <person name="Brigido M.M."/>
            <person name="Ferreira M.E."/>
            <person name="Garcia A.M."/>
            <person name="Grynberg M."/>
            <person name="Gujja S."/>
            <person name="Heiman D.I."/>
            <person name="Henn M.R."/>
            <person name="Kodira C.D."/>
            <person name="Leon-Narvaez H."/>
            <person name="Longo L.V."/>
            <person name="Ma L.J."/>
            <person name="Malavazi I."/>
            <person name="Matsuo A.L."/>
            <person name="Morais F.V."/>
            <person name="Pereira M."/>
            <person name="Rodriguez-Brito S."/>
            <person name="Sakthikumar S."/>
            <person name="Salem-Izacc S.M."/>
            <person name="Sykes S.M."/>
            <person name="Teixeira M.M."/>
            <person name="Vallejo M.C."/>
            <person name="Walter M.E."/>
            <person name="Yandava C."/>
            <person name="Young S."/>
            <person name="Zeng Q."/>
            <person name="Zucker J."/>
            <person name="Felipe M.S."/>
            <person name="Goldman G.H."/>
            <person name="Haas B.J."/>
            <person name="McEwen J.G."/>
            <person name="Nino-Vega G."/>
            <person name="Puccia R."/>
            <person name="San-Blas G."/>
            <person name="Soares C.M."/>
            <person name="Birren B.W."/>
            <person name="Cuomo C.A."/>
        </authorList>
    </citation>
    <scope>NUCLEOTIDE SEQUENCE [LARGE SCALE GENOMIC DNA]</scope>
    <source>
        <strain evidence="2 3">Pb18</strain>
    </source>
</reference>
<dbReference type="KEGG" id="pbn:PADG_12468"/>
<dbReference type="AlphaFoldDB" id="A0A0A0HS08"/>
<gene>
    <name evidence="2" type="ORF">PADG_12468</name>
</gene>
<dbReference type="HOGENOM" id="CLU_116835_0_0_1"/>
<dbReference type="eggNOG" id="ENOG502RR22">
    <property type="taxonomic scope" value="Eukaryota"/>
</dbReference>
<name>A0A0A0HS08_PARBD</name>
<protein>
    <submittedName>
        <fullName evidence="2">Uncharacterized protein</fullName>
    </submittedName>
</protein>
<dbReference type="EMBL" id="KN275974">
    <property type="protein sequence ID" value="KGM91447.1"/>
    <property type="molecule type" value="Genomic_DNA"/>
</dbReference>
<feature type="region of interest" description="Disordered" evidence="1">
    <location>
        <begin position="101"/>
        <end position="121"/>
    </location>
</feature>
<evidence type="ECO:0000313" key="2">
    <source>
        <dbReference type="EMBL" id="KGM91447.1"/>
    </source>
</evidence>
<dbReference type="GeneID" id="22588365"/>
<dbReference type="OrthoDB" id="5086500at2759"/>
<dbReference type="InParanoid" id="A0A0A0HS08"/>
<dbReference type="RefSeq" id="XP_010763840.1">
    <property type="nucleotide sequence ID" value="XM_010765538.1"/>
</dbReference>
<accession>A0A0A0HS08</accession>
<organism evidence="2 3">
    <name type="scientific">Paracoccidioides brasiliensis (strain Pb18)</name>
    <dbReference type="NCBI Taxonomy" id="502780"/>
    <lineage>
        <taxon>Eukaryota</taxon>
        <taxon>Fungi</taxon>
        <taxon>Dikarya</taxon>
        <taxon>Ascomycota</taxon>
        <taxon>Pezizomycotina</taxon>
        <taxon>Eurotiomycetes</taxon>
        <taxon>Eurotiomycetidae</taxon>
        <taxon>Onygenales</taxon>
        <taxon>Ajellomycetaceae</taxon>
        <taxon>Paracoccidioides</taxon>
    </lineage>
</organism>
<sequence>MGPQDPETATADEQSHLERELDFFNHYEPATTASVDVFAVHGLNGHWAKTCTRSSSSTQEEQDRSLIFICHSVGVKLSIICGQEDPNVDDISKHVYGSVSLEKPHDNSMKSKRLGSAIRVQ</sequence>